<name>A0ABR9ZR19_9FIRM</name>
<evidence type="ECO:0000313" key="2">
    <source>
        <dbReference type="Proteomes" id="UP000614200"/>
    </source>
</evidence>
<evidence type="ECO:0008006" key="3">
    <source>
        <dbReference type="Google" id="ProtNLM"/>
    </source>
</evidence>
<dbReference type="EMBL" id="JADKNH010000004">
    <property type="protein sequence ID" value="MBF4692894.1"/>
    <property type="molecule type" value="Genomic_DNA"/>
</dbReference>
<keyword evidence="2" id="KW-1185">Reference proteome</keyword>
<gene>
    <name evidence="1" type="ORF">ISU02_07170</name>
</gene>
<reference evidence="1 2" key="1">
    <citation type="submission" date="2020-11" db="EMBL/GenBank/DDBJ databases">
        <title>Fusibacter basophilias sp. nov.</title>
        <authorList>
            <person name="Qiu D."/>
        </authorList>
    </citation>
    <scope>NUCLEOTIDE SEQUENCE [LARGE SCALE GENOMIC DNA]</scope>
    <source>
        <strain evidence="1 2">Q10-2</strain>
    </source>
</reference>
<evidence type="ECO:0000313" key="1">
    <source>
        <dbReference type="EMBL" id="MBF4692894.1"/>
    </source>
</evidence>
<dbReference type="Proteomes" id="UP000614200">
    <property type="component" value="Unassembled WGS sequence"/>
</dbReference>
<sequence length="155" mass="18082">MYDIRDILNKGIEVARKKRSIYEKIREDNGDIRVRMMVQVMLNAVDTDIKHYQNMISNITDEMAEAIDFGTYDKIASLVNQFSRLFLAPEIRERGLLLDYAIEIEKSIYALLVDIKGRLVTSEVITNSISYYVLIEMIETKQEFILELESFKKTS</sequence>
<protein>
    <recommendedName>
        <fullName evidence="3">PhoU domain-containing protein</fullName>
    </recommendedName>
</protein>
<dbReference type="RefSeq" id="WP_194701138.1">
    <property type="nucleotide sequence ID" value="NZ_JADKNH010000004.1"/>
</dbReference>
<organism evidence="1 2">
    <name type="scientific">Fusibacter ferrireducens</name>
    <dbReference type="NCBI Taxonomy" id="2785058"/>
    <lineage>
        <taxon>Bacteria</taxon>
        <taxon>Bacillati</taxon>
        <taxon>Bacillota</taxon>
        <taxon>Clostridia</taxon>
        <taxon>Eubacteriales</taxon>
        <taxon>Eubacteriales Family XII. Incertae Sedis</taxon>
        <taxon>Fusibacter</taxon>
    </lineage>
</organism>
<proteinExistence type="predicted"/>
<accession>A0ABR9ZR19</accession>
<comment type="caution">
    <text evidence="1">The sequence shown here is derived from an EMBL/GenBank/DDBJ whole genome shotgun (WGS) entry which is preliminary data.</text>
</comment>